<evidence type="ECO:0000256" key="3">
    <source>
        <dbReference type="ARBA" id="ARBA00023163"/>
    </source>
</evidence>
<sequence>MDKLAWEVLVQRTVMPFGIDMPNSQGFEGRIRSAAFLDTSLFSMTSGPHAAERTQQHIQEQKDAFCVVSFQLAGTLHLTQFGRRAKVETGQFTTYTSDAPVKIEGSKGYRSLSVKIPLTRFRSSPEELHQLSAIRYNAEQGLAPAVQSFLKHLKAGDGSIGQPARAGISHHVVGMIEQMLRDQRTNSEPSETSADELRERCLAFIESNLQNPELNPQLIAESAFISTRYLHQLFSQTEMTVARYVRQRRLERVREDLASPLHAGQPIEQIILRWGIQNVSYFGQVFKKSEGCTPAEFRRRTLGQ</sequence>
<feature type="domain" description="HTH araC/xylS-type" evidence="4">
    <location>
        <begin position="199"/>
        <end position="300"/>
    </location>
</feature>
<evidence type="ECO:0000256" key="2">
    <source>
        <dbReference type="ARBA" id="ARBA00023125"/>
    </source>
</evidence>
<dbReference type="PROSITE" id="PS00041">
    <property type="entry name" value="HTH_ARAC_FAMILY_1"/>
    <property type="match status" value="1"/>
</dbReference>
<keyword evidence="6" id="KW-1185">Reference proteome</keyword>
<protein>
    <submittedName>
        <fullName evidence="5">Transcriptional regulator, AraC family protein</fullName>
    </submittedName>
</protein>
<dbReference type="HOGENOM" id="CLU_049704_1_1_11"/>
<dbReference type="STRING" id="1121362.A605_00620"/>
<dbReference type="PATRIC" id="fig|1121362.3.peg.117"/>
<reference evidence="5 6" key="1">
    <citation type="journal article" date="2012" name="Stand. Genomic Sci.">
        <title>Genome sequence of the halotolerant bacterium Corynebacterium halotolerans type strain YIM 70093(T) (= DSM 44683(T)).</title>
        <authorList>
            <person name="Ruckert C."/>
            <person name="Albersmeier A."/>
            <person name="Al-Dilaimi A."/>
            <person name="Niehaus K."/>
            <person name="Szczepanowski R."/>
            <person name="Kalinowski J."/>
        </authorList>
    </citation>
    <scope>NUCLEOTIDE SEQUENCE [LARGE SCALE GENOMIC DNA]</scope>
    <source>
        <strain evidence="5">YIM 70093</strain>
    </source>
</reference>
<dbReference type="InterPro" id="IPR035418">
    <property type="entry name" value="AraC-bd_2"/>
</dbReference>
<dbReference type="EMBL" id="CP003697">
    <property type="protein sequence ID" value="AGF71140.1"/>
    <property type="molecule type" value="Genomic_DNA"/>
</dbReference>
<keyword evidence="3" id="KW-0804">Transcription</keyword>
<dbReference type="Pfam" id="PF12833">
    <property type="entry name" value="HTH_18"/>
    <property type="match status" value="1"/>
</dbReference>
<dbReference type="Proteomes" id="UP000011723">
    <property type="component" value="Chromosome"/>
</dbReference>
<accession>M1NUF4</accession>
<dbReference type="InterPro" id="IPR018062">
    <property type="entry name" value="HTH_AraC-typ_CS"/>
</dbReference>
<proteinExistence type="predicted"/>
<keyword evidence="1" id="KW-0805">Transcription regulation</keyword>
<evidence type="ECO:0000313" key="5">
    <source>
        <dbReference type="EMBL" id="AGF71140.1"/>
    </source>
</evidence>
<dbReference type="SUPFAM" id="SSF46689">
    <property type="entry name" value="Homeodomain-like"/>
    <property type="match status" value="1"/>
</dbReference>
<dbReference type="PANTHER" id="PTHR46796:SF6">
    <property type="entry name" value="ARAC SUBFAMILY"/>
    <property type="match status" value="1"/>
</dbReference>
<dbReference type="eggNOG" id="COG2207">
    <property type="taxonomic scope" value="Bacteria"/>
</dbReference>
<dbReference type="SMART" id="SM00342">
    <property type="entry name" value="HTH_ARAC"/>
    <property type="match status" value="1"/>
</dbReference>
<evidence type="ECO:0000259" key="4">
    <source>
        <dbReference type="PROSITE" id="PS01124"/>
    </source>
</evidence>
<dbReference type="Pfam" id="PF14525">
    <property type="entry name" value="AraC_binding_2"/>
    <property type="match status" value="1"/>
</dbReference>
<dbReference type="KEGG" id="chn:A605_00620"/>
<dbReference type="RefSeq" id="WP_015399564.1">
    <property type="nucleotide sequence ID" value="NC_020302.1"/>
</dbReference>
<dbReference type="GO" id="GO:0003700">
    <property type="term" value="F:DNA-binding transcription factor activity"/>
    <property type="evidence" value="ECO:0007669"/>
    <property type="project" value="InterPro"/>
</dbReference>
<name>M1NUF4_9CORY</name>
<dbReference type="AlphaFoldDB" id="M1NUF4"/>
<dbReference type="InterPro" id="IPR018060">
    <property type="entry name" value="HTH_AraC"/>
</dbReference>
<dbReference type="Gene3D" id="1.10.10.60">
    <property type="entry name" value="Homeodomain-like"/>
    <property type="match status" value="1"/>
</dbReference>
<dbReference type="PROSITE" id="PS01124">
    <property type="entry name" value="HTH_ARAC_FAMILY_2"/>
    <property type="match status" value="1"/>
</dbReference>
<dbReference type="InterPro" id="IPR009057">
    <property type="entry name" value="Homeodomain-like_sf"/>
</dbReference>
<dbReference type="GO" id="GO:0043565">
    <property type="term" value="F:sequence-specific DNA binding"/>
    <property type="evidence" value="ECO:0007669"/>
    <property type="project" value="InterPro"/>
</dbReference>
<organism evidence="5 6">
    <name type="scientific">Corynebacterium halotolerans YIM 70093 = DSM 44683</name>
    <dbReference type="NCBI Taxonomy" id="1121362"/>
    <lineage>
        <taxon>Bacteria</taxon>
        <taxon>Bacillati</taxon>
        <taxon>Actinomycetota</taxon>
        <taxon>Actinomycetes</taxon>
        <taxon>Mycobacteriales</taxon>
        <taxon>Corynebacteriaceae</taxon>
        <taxon>Corynebacterium</taxon>
    </lineage>
</organism>
<evidence type="ECO:0000256" key="1">
    <source>
        <dbReference type="ARBA" id="ARBA00023015"/>
    </source>
</evidence>
<evidence type="ECO:0000313" key="6">
    <source>
        <dbReference type="Proteomes" id="UP000011723"/>
    </source>
</evidence>
<keyword evidence="2" id="KW-0238">DNA-binding</keyword>
<dbReference type="PANTHER" id="PTHR46796">
    <property type="entry name" value="HTH-TYPE TRANSCRIPTIONAL ACTIVATOR RHAS-RELATED"/>
    <property type="match status" value="1"/>
</dbReference>
<gene>
    <name evidence="5" type="ORF">A605_00620</name>
</gene>
<dbReference type="InterPro" id="IPR050204">
    <property type="entry name" value="AraC_XylS_family_regulators"/>
</dbReference>